<feature type="signal peptide" evidence="2">
    <location>
        <begin position="1"/>
        <end position="19"/>
    </location>
</feature>
<evidence type="ECO:0000313" key="3">
    <source>
        <dbReference type="EMBL" id="AFK75443.1"/>
    </source>
</evidence>
<protein>
    <submittedName>
        <fullName evidence="3">Putative secretory peptide-33</fullName>
    </submittedName>
</protein>
<sequence length="295" mass="33105">MLKWALLGAVLILLGQVEADCGDGPMYWCDSCETVKQCSFLLRDMIKVCLKIGLLTEQDCPELITDEVGDIDTWCVCVWGSHQVSMAKWQINTSAYCCVVTPYLLPSHQGEEATSLPPTENAITAEPPTMSADDLPDIITEKVIQQILTEAYGPAMSTVATSTEQSPEKVAMTTEEEEEEAATDFPYGVTEADGDFRNPRDLLNKFQPFIVIVQPCIYMCYNTGVYLYNAPREGRVIPAYQHLAEQDDLSDDWQDLRCQSCNQNVRLTILYNTVFSLNNLAYFFMSYDQFNGARS</sequence>
<dbReference type="AlphaFoldDB" id="M4H1R3"/>
<evidence type="ECO:0000256" key="2">
    <source>
        <dbReference type="SAM" id="SignalP"/>
    </source>
</evidence>
<feature type="region of interest" description="Disordered" evidence="1">
    <location>
        <begin position="111"/>
        <end position="131"/>
    </location>
</feature>
<feature type="chain" id="PRO_5004053583" evidence="2">
    <location>
        <begin position="20"/>
        <end position="295"/>
    </location>
</feature>
<name>M4H1R3_PLEBA</name>
<reference evidence="3" key="1">
    <citation type="submission" date="2012-02" db="EMBL/GenBank/DDBJ databases">
        <title>The genome of the ctenophore, Pleurobrachia bachei.</title>
        <authorList>
            <person name="Kohn A.B."/>
            <person name="Citarella M."/>
            <person name="Moroz L.L."/>
        </authorList>
    </citation>
    <scope>NUCLEOTIDE SEQUENCE</scope>
</reference>
<keyword evidence="2" id="KW-0732">Signal</keyword>
<evidence type="ECO:0000256" key="1">
    <source>
        <dbReference type="SAM" id="MobiDB-lite"/>
    </source>
</evidence>
<dbReference type="EMBL" id="JQ700343">
    <property type="protein sequence ID" value="AFK75443.1"/>
    <property type="molecule type" value="mRNA"/>
</dbReference>
<proteinExistence type="evidence at transcript level"/>
<organism evidence="3">
    <name type="scientific">Pleurobrachia bachei</name>
    <name type="common">Sea gooseberry</name>
    <dbReference type="NCBI Taxonomy" id="34499"/>
    <lineage>
        <taxon>Eukaryota</taxon>
        <taxon>Metazoa</taxon>
        <taxon>Ctenophora</taxon>
        <taxon>Tentaculata</taxon>
        <taxon>Cydippida</taxon>
        <taxon>Pleurobrachiidae</taxon>
        <taxon>Pleurobrachia</taxon>
    </lineage>
</organism>
<accession>M4H1R3</accession>